<dbReference type="EMBL" id="LC597488">
    <property type="protein sequence ID" value="BCO10917.1"/>
    <property type="molecule type" value="Genomic_DNA"/>
</dbReference>
<accession>A0A7R7FRH8</accession>
<gene>
    <name evidence="1" type="primary">LH1</name>
</gene>
<evidence type="ECO:0000313" key="2">
    <source>
        <dbReference type="Proteomes" id="UP000595620"/>
    </source>
</evidence>
<organismHost>
    <name type="scientific">Bos taurus</name>
    <name type="common">Bovine</name>
    <dbReference type="NCBI Taxonomy" id="9913"/>
</organismHost>
<evidence type="ECO:0000313" key="1">
    <source>
        <dbReference type="EMBL" id="BCO10917.1"/>
    </source>
</evidence>
<proteinExistence type="predicted"/>
<dbReference type="Proteomes" id="UP000595620">
    <property type="component" value="Segment"/>
</dbReference>
<organism evidence="1">
    <name type="scientific">Bovine adenovirus 7</name>
    <name type="common">BAdV-7</name>
    <dbReference type="NCBI Taxonomy" id="10511"/>
    <lineage>
        <taxon>Viruses</taxon>
        <taxon>Varidnaviria</taxon>
        <taxon>Bamfordvirae</taxon>
        <taxon>Preplasmiviricota</taxon>
        <taxon>Polisuviricotina</taxon>
        <taxon>Pharingeaviricetes</taxon>
        <taxon>Rowavirales</taxon>
        <taxon>Adenoviridae</taxon>
        <taxon>Barthadenovirus</taxon>
        <taxon>Barthadenovirus bosseptimum</taxon>
        <taxon>Bovine adenovirus F</taxon>
    </lineage>
</organism>
<reference evidence="1" key="1">
    <citation type="submission" date="2020-12" db="EMBL/GenBank/DDBJ databases">
        <title>Complete genome sequence of bovine adenovirus type 7 strain Fukuroi.</title>
        <authorList>
            <person name="Kumagai A."/>
            <person name="Hatama S."/>
        </authorList>
    </citation>
    <scope>NUCLEOTIDE SEQUENCE [LARGE SCALE GENOMIC DNA]</scope>
    <source>
        <strain evidence="1">Fukuroi</strain>
    </source>
</reference>
<name>A0A7R7FRH8_ADEB7</name>
<protein>
    <submittedName>
        <fullName evidence="1">LH1 protein</fullName>
    </submittedName>
</protein>
<sequence length="117" mass="14062">MIRKHYRPIIKEFQLQSNVGYNLFPFFDSDSVYCYILDEISWICLKNLKPLNRMWFIVCLTLCKEKFNVNQYIFGDVCYVLKSGSNTDWILPYLDFITDFLCTVSNTDILNWKWICL</sequence>
<keyword evidence="2" id="KW-1185">Reference proteome</keyword>